<dbReference type="FunFam" id="1.10.533.20:FF:000001">
    <property type="entry name" value="NLR family CARD domain containing 5"/>
    <property type="match status" value="1"/>
</dbReference>
<dbReference type="Pfam" id="PF18461">
    <property type="entry name" value="Atypical_Card"/>
    <property type="match status" value="1"/>
</dbReference>
<dbReference type="Pfam" id="PF05729">
    <property type="entry name" value="NACHT"/>
    <property type="match status" value="1"/>
</dbReference>
<name>A0A452RSB4_URSAM</name>
<evidence type="ECO:0000313" key="8">
    <source>
        <dbReference type="Proteomes" id="UP000291022"/>
    </source>
</evidence>
<dbReference type="InterPro" id="IPR001611">
    <property type="entry name" value="Leu-rich_rpt"/>
</dbReference>
<keyword evidence="4" id="KW-0067">ATP-binding</keyword>
<dbReference type="PANTHER" id="PTHR47189:SF1">
    <property type="entry name" value="MHC CLASS II TRANSACTIVATOR"/>
    <property type="match status" value="1"/>
</dbReference>
<sequence length="1736" mass="187991">MDPVSLQLGTNHLWSWLVRLLSKDPEWLNAKVKFFLPKMDLSSEDKAQDASQGVILQLGRLHTQGRATWQAFIHCVCMELDVPLDLEVLLLSTWGHGDGFPSQLETGEESQPASQLHHGEVWGGSAGGRPAALMPTPPPAELARKYLQLLKTSAQQRYAGGSPGPGQPLAFHQAYIPPILQWSRTTAPIHTQEGATLAEDGTDVSIRDLFNTRADKGPRVTVLLGKAGMGKTTLAHRLCQRWADGQLDRFQALFLFEFRQLNLVTCLLTLPQLLFDLYVSPEAGSDSVFRYLEDNADGVLLIFDGLDQALHPHCSREKEGPEDPSPALALFSGLCRGTLLPGCWVLATSRPGKLPDCLPVEAATVHMWGFDRPRMEEYVGRVFSDPLRQEAALAELRESRHLRSMCAVPALCWVTCLCLHRLLPGSSPGQAAALLPTVTQNYVQMVATLGPRGCLPPESLLDLSEVALRGLETGKVLFSVGDIHPSTMAFGAALGLLTSFCICTGPGHQDTGYAFTHLSLQEFFAALYLMASPKVDKTALVGHVTLNSHWVLRTKARPGLLDHLPTFLAGLASCACRPFLSLVAQRDETWVSAKQAAVMQALRKLAARRLTGPKVVALCHCVGETQEPELASLVAQSLPYHLSFHNFPLTYTDLAALTNILGHRNAPIHLDFEGCPLEPHCPEALAGCKQASGVWSRSEPCCGRLSGSKITARGIGHLVPALRLCPQLEEVSFQDNQLKDWAVLNIVEVLPCLPQLQKLDLSRNNVSVSTLLCLTKVAVACPTVRALSVCLLTPVAHTQQWPLGPEEVCCSFLPLAPLLPPSRLQQCHLRVHDVQELIAQLQEGPHLDVVDLSGNQLDNEGCRLMAEATSQLRIARKLDLSDNGLSVDGVHCVLSAASTCQTLEELHISLCLSGYQTCPCPSSASLSACGGGHCLLCSEGLCFFLLRLTHCGLHAKHLEPLCRALRGSCRLGHLDFSGNALGDEGVAQLARLLPGLGALQSLDLSENGLSLDAVLMLAPCFVPAFGGNVSGNPCPEGCGCQGALLAFPKAPPPHSDALFHRLSCEVLSDKSLETLLHHLPRLPQLRLLQLSQTKLSPKSPLLLADLFSLCPRVQKVDLRSLYHVTLHFKSSEEREGECCGFTDCGLSQEHVEPLCWLLSKCEELNQLEGRLGRAALSLSHNSISLESALGLVKTLPSCPRVREASVNLGSEQSFWMHFSRQEEAGKTLRLSQCSFGPEHVPRLAAGLNQSLKLTALTLTQCCLGLEQLTLLLSLLRWPVGLFSLRVEEPWVGKAGVLALLEVCTQASGNVTEISISETQQQLCLQLEFPRQENPEAVALRLAHCDLGTHHNLLVWRLMETCARLRQLSLSQVNLCDTSSLLLPNLTCCPLTPTRLTSSCVSSKGLAHVMSGLSHCYHLEELDNAKASSGLLSSSLSHLPLGSAALAELTQGLSHMTLLQSLRRGPSPLWSFLPRQAEKVCGGVRSLGALAGAVGWGDLGVQGSNVRAALSLSGNGIGPAGGVQLAESLALCKHLEELMLGYNVLGNDTVLRLAQRLPHHLRVLHLPSSGLSLEGLLILSQALDGCPYVEEISLAENSLAIGVPHFRQGLPLLRQIDLVSCEIDNHAAKPLAASLVLCPALEEILLSWNLLGDEAAAELAQVLPQMGRLKRMDLEKNRITACGAWLLVEGLAQGSGIQVIRLWNNPISPDVAQHLQSQEPRLDFAFFDKQPQPPRGS</sequence>
<dbReference type="InterPro" id="IPR041267">
    <property type="entry name" value="NLRP_HD2"/>
</dbReference>
<dbReference type="Pfam" id="PF17776">
    <property type="entry name" value="NLRC4_HD2"/>
    <property type="match status" value="1"/>
</dbReference>
<dbReference type="InterPro" id="IPR007111">
    <property type="entry name" value="NACHT_NTPase"/>
</dbReference>
<feature type="region of interest" description="Disordered" evidence="5">
    <location>
        <begin position="101"/>
        <end position="131"/>
    </location>
</feature>
<dbReference type="Gene3D" id="3.40.50.300">
    <property type="entry name" value="P-loop containing nucleotide triphosphate hydrolases"/>
    <property type="match status" value="1"/>
</dbReference>
<dbReference type="Gene3D" id="1.10.533.20">
    <property type="match status" value="1"/>
</dbReference>
<keyword evidence="2" id="KW-0677">Repeat</keyword>
<reference evidence="7" key="3">
    <citation type="submission" date="2025-09" db="UniProtKB">
        <authorList>
            <consortium name="Ensembl"/>
        </authorList>
    </citation>
    <scope>IDENTIFICATION</scope>
</reference>
<dbReference type="FunFam" id="3.80.10.10:FF:000466">
    <property type="entry name" value="NLR family CARD domain containing 5"/>
    <property type="match status" value="1"/>
</dbReference>
<dbReference type="InterPro" id="IPR041210">
    <property type="entry name" value="NLRC5_atypical_Card"/>
</dbReference>
<evidence type="ECO:0000313" key="7">
    <source>
        <dbReference type="Ensembl" id="ENSUAMP00000022248.1"/>
    </source>
</evidence>
<organism evidence="7 8">
    <name type="scientific">Ursus americanus</name>
    <name type="common">American black bear</name>
    <name type="synonym">Euarctos americanus</name>
    <dbReference type="NCBI Taxonomy" id="9643"/>
    <lineage>
        <taxon>Eukaryota</taxon>
        <taxon>Metazoa</taxon>
        <taxon>Chordata</taxon>
        <taxon>Craniata</taxon>
        <taxon>Vertebrata</taxon>
        <taxon>Euteleostomi</taxon>
        <taxon>Mammalia</taxon>
        <taxon>Eutheria</taxon>
        <taxon>Laurasiatheria</taxon>
        <taxon>Carnivora</taxon>
        <taxon>Caniformia</taxon>
        <taxon>Ursidae</taxon>
        <taxon>Ursus</taxon>
    </lineage>
</organism>
<dbReference type="InterPro" id="IPR027417">
    <property type="entry name" value="P-loop_NTPase"/>
</dbReference>
<keyword evidence="1" id="KW-0433">Leucine-rich repeat</keyword>
<dbReference type="Pfam" id="PF13516">
    <property type="entry name" value="LRR_6"/>
    <property type="match status" value="2"/>
</dbReference>
<dbReference type="PANTHER" id="PTHR47189">
    <property type="entry name" value="MHC CLASS II TRANSACTIVATOR"/>
    <property type="match status" value="1"/>
</dbReference>
<dbReference type="SUPFAM" id="SSF52540">
    <property type="entry name" value="P-loop containing nucleoside triphosphate hydrolases"/>
    <property type="match status" value="1"/>
</dbReference>
<dbReference type="GO" id="GO:0045348">
    <property type="term" value="P:positive regulation of MHC class II biosynthetic process"/>
    <property type="evidence" value="ECO:0007669"/>
    <property type="project" value="TreeGrafter"/>
</dbReference>
<dbReference type="PROSITE" id="PS50837">
    <property type="entry name" value="NACHT"/>
    <property type="match status" value="1"/>
</dbReference>
<evidence type="ECO:0000259" key="6">
    <source>
        <dbReference type="PROSITE" id="PS50837"/>
    </source>
</evidence>
<proteinExistence type="predicted"/>
<dbReference type="SUPFAM" id="SSF52047">
    <property type="entry name" value="RNI-like"/>
    <property type="match status" value="3"/>
</dbReference>
<feature type="domain" description="NACHT" evidence="6">
    <location>
        <begin position="219"/>
        <end position="352"/>
    </location>
</feature>
<dbReference type="GO" id="GO:0045345">
    <property type="term" value="P:positive regulation of MHC class I biosynthetic process"/>
    <property type="evidence" value="ECO:0007669"/>
    <property type="project" value="TreeGrafter"/>
</dbReference>
<dbReference type="Ensembl" id="ENSUAMT00000024871.1">
    <property type="protein sequence ID" value="ENSUAMP00000022248.1"/>
    <property type="gene ID" value="ENSUAMG00000017492.1"/>
</dbReference>
<evidence type="ECO:0000256" key="1">
    <source>
        <dbReference type="ARBA" id="ARBA00022614"/>
    </source>
</evidence>
<dbReference type="GO" id="GO:0045944">
    <property type="term" value="P:positive regulation of transcription by RNA polymerase II"/>
    <property type="evidence" value="ECO:0007669"/>
    <property type="project" value="TreeGrafter"/>
</dbReference>
<dbReference type="FunFam" id="3.40.50.300:FF:001114">
    <property type="entry name" value="NLR family CARD domain containing 5"/>
    <property type="match status" value="1"/>
</dbReference>
<keyword evidence="3" id="KW-0547">Nucleotide-binding</keyword>
<dbReference type="Gene3D" id="3.80.10.10">
    <property type="entry name" value="Ribonuclease Inhibitor"/>
    <property type="match status" value="5"/>
</dbReference>
<evidence type="ECO:0000256" key="4">
    <source>
        <dbReference type="ARBA" id="ARBA00022840"/>
    </source>
</evidence>
<evidence type="ECO:0000256" key="3">
    <source>
        <dbReference type="ARBA" id="ARBA00022741"/>
    </source>
</evidence>
<protein>
    <submittedName>
        <fullName evidence="7">NLR family CARD domain containing 5</fullName>
    </submittedName>
</protein>
<accession>A0A452RSB4</accession>
<dbReference type="SMART" id="SM00368">
    <property type="entry name" value="LRR_RI"/>
    <property type="match status" value="12"/>
</dbReference>
<dbReference type="GO" id="GO:0005524">
    <property type="term" value="F:ATP binding"/>
    <property type="evidence" value="ECO:0007669"/>
    <property type="project" value="UniProtKB-KW"/>
</dbReference>
<feature type="compositionally biased region" description="Polar residues" evidence="5">
    <location>
        <begin position="103"/>
        <end position="114"/>
    </location>
</feature>
<reference evidence="7" key="2">
    <citation type="submission" date="2025-08" db="UniProtKB">
        <authorList>
            <consortium name="Ensembl"/>
        </authorList>
    </citation>
    <scope>IDENTIFICATION</scope>
</reference>
<evidence type="ECO:0000256" key="5">
    <source>
        <dbReference type="SAM" id="MobiDB-lite"/>
    </source>
</evidence>
<dbReference type="Proteomes" id="UP000291022">
    <property type="component" value="Unassembled WGS sequence"/>
</dbReference>
<gene>
    <name evidence="7" type="primary">NLRC5</name>
</gene>
<reference evidence="8" key="1">
    <citation type="submission" date="2016-06" db="EMBL/GenBank/DDBJ databases">
        <title>De novo assembly and RNA-Seq shows season-dependent expression and editing in black bear kidneys.</title>
        <authorList>
            <person name="Korstanje R."/>
            <person name="Srivastava A."/>
            <person name="Sarsani V.K."/>
            <person name="Sheehan S.M."/>
            <person name="Seger R.L."/>
            <person name="Barter M.E."/>
            <person name="Lindqvist C."/>
            <person name="Brody L.C."/>
            <person name="Mullikin J.C."/>
        </authorList>
    </citation>
    <scope>NUCLEOTIDE SEQUENCE [LARGE SCALE GENOMIC DNA]</scope>
</reference>
<dbReference type="GeneTree" id="ENSGT00940000160652"/>
<dbReference type="InterPro" id="IPR032675">
    <property type="entry name" value="LRR_dom_sf"/>
</dbReference>
<keyword evidence="8" id="KW-1185">Reference proteome</keyword>
<evidence type="ECO:0000256" key="2">
    <source>
        <dbReference type="ARBA" id="ARBA00022737"/>
    </source>
</evidence>